<dbReference type="STRING" id="1777140.AWB79_00732"/>
<dbReference type="Pfam" id="PF03695">
    <property type="entry name" value="UPF0149"/>
    <property type="match status" value="1"/>
</dbReference>
<sequence>MKDLTDKPLTERELDRLEELLYSFGENAMTVEMVDGFFAALICGPEPVQPHEWLPVALGGTVAPAHEKDAGKTLQLLIRHWNTIADDLEFTLHEDAVYLPVLTIDEEDGTAHANEWAEGFMAGMDMRRESWDALFEDEKEAESALPVLMLYHEDDPDPELRTDPEALEDRETIIQEMIVGVTRIYRYFDPLRKENALRDKPAPMQRKTAKVGRNEPCPCGSGRKYKQCCGANDAALN</sequence>
<keyword evidence="2" id="KW-1185">Reference proteome</keyword>
<dbReference type="SUPFAM" id="SSF103642">
    <property type="entry name" value="Sec-C motif"/>
    <property type="match status" value="1"/>
</dbReference>
<name>A0A157ZE75_9BURK</name>
<dbReference type="PANTHER" id="PTHR33747">
    <property type="entry name" value="UPF0225 PROTEIN SCO1677"/>
    <property type="match status" value="1"/>
</dbReference>
<gene>
    <name evidence="1" type="ORF">AWB79_00732</name>
</gene>
<dbReference type="NCBIfam" id="TIGR02292">
    <property type="entry name" value="ygfB_yecA"/>
    <property type="match status" value="1"/>
</dbReference>
<dbReference type="InterPro" id="IPR004027">
    <property type="entry name" value="SEC_C_motif"/>
</dbReference>
<dbReference type="AlphaFoldDB" id="A0A157ZE75"/>
<protein>
    <submittedName>
        <fullName evidence="1">YecA family protein</fullName>
    </submittedName>
</protein>
<dbReference type="Proteomes" id="UP000054851">
    <property type="component" value="Unassembled WGS sequence"/>
</dbReference>
<dbReference type="Gene3D" id="3.10.450.50">
    <property type="match status" value="1"/>
</dbReference>
<proteinExistence type="predicted"/>
<dbReference type="PANTHER" id="PTHR33747:SF1">
    <property type="entry name" value="ADENYLATE CYCLASE-ASSOCIATED CAP C-TERMINAL DOMAIN-CONTAINING PROTEIN"/>
    <property type="match status" value="1"/>
</dbReference>
<dbReference type="RefSeq" id="WP_061166032.1">
    <property type="nucleotide sequence ID" value="NZ_FCOA02000002.1"/>
</dbReference>
<reference evidence="1" key="1">
    <citation type="submission" date="2016-01" db="EMBL/GenBank/DDBJ databases">
        <authorList>
            <person name="Peeters C."/>
        </authorList>
    </citation>
    <scope>NUCLEOTIDE SEQUENCE</scope>
    <source>
        <strain evidence="1">LMG 29322</strain>
    </source>
</reference>
<accession>A0A157ZE75</accession>
<dbReference type="SUPFAM" id="SSF101327">
    <property type="entry name" value="YgfB-like"/>
    <property type="match status" value="1"/>
</dbReference>
<dbReference type="OrthoDB" id="570299at2"/>
<evidence type="ECO:0000313" key="1">
    <source>
        <dbReference type="EMBL" id="SAK43826.1"/>
    </source>
</evidence>
<evidence type="ECO:0000313" key="2">
    <source>
        <dbReference type="Proteomes" id="UP000054851"/>
    </source>
</evidence>
<dbReference type="EMBL" id="FCOA02000002">
    <property type="protein sequence ID" value="SAK43826.1"/>
    <property type="molecule type" value="Genomic_DNA"/>
</dbReference>
<dbReference type="InterPro" id="IPR011978">
    <property type="entry name" value="YgfB-like"/>
</dbReference>
<comment type="caution">
    <text evidence="1">The sequence shown here is derived from an EMBL/GenBank/DDBJ whole genome shotgun (WGS) entry which is preliminary data.</text>
</comment>
<organism evidence="1 2">
    <name type="scientific">Caballeronia hypogeia</name>
    <dbReference type="NCBI Taxonomy" id="1777140"/>
    <lineage>
        <taxon>Bacteria</taxon>
        <taxon>Pseudomonadati</taxon>
        <taxon>Pseudomonadota</taxon>
        <taxon>Betaproteobacteria</taxon>
        <taxon>Burkholderiales</taxon>
        <taxon>Burkholderiaceae</taxon>
        <taxon>Caballeronia</taxon>
    </lineage>
</organism>
<dbReference type="InterPro" id="IPR036255">
    <property type="entry name" value="YgfB-like_sf"/>
</dbReference>
<dbReference type="Pfam" id="PF02810">
    <property type="entry name" value="SEC-C"/>
    <property type="match status" value="1"/>
</dbReference>